<name>A0ABV3ZJZ3_9BACT</name>
<dbReference type="EMBL" id="JAULBC010000007">
    <property type="protein sequence ID" value="MEX6689885.1"/>
    <property type="molecule type" value="Genomic_DNA"/>
</dbReference>
<proteinExistence type="predicted"/>
<keyword evidence="3" id="KW-1185">Reference proteome</keyword>
<protein>
    <submittedName>
        <fullName evidence="2">DUF3108 domain-containing protein</fullName>
    </submittedName>
</protein>
<sequence>MKKAIYLLFILITYLPAPSFAQTEVVSNHAFQTGEKIRYDVFYNVIGIYLQAGTATFTASNEIIGNSEVYHVIGEGSTNSKYDWIFKVRDRYETYFNAADLKPLIFRRHINEGNYRKDEEISFNQQTNSVTTNGGVYAVPENIQDAISIMYYVRDINYDQYQTGSKIPVSVFIDNKVYKMYIYHNGREVIKTKYGEFNAIKLKPLLLKGNTSKDDEKLLEEDVFEGSEKMTIWITDDSNHIPVRIESPIAVGKVKIDLMQYENLKYSLTALKR</sequence>
<evidence type="ECO:0000313" key="2">
    <source>
        <dbReference type="EMBL" id="MEX6689885.1"/>
    </source>
</evidence>
<organism evidence="2 3">
    <name type="scientific">Danxiaibacter flavus</name>
    <dbReference type="NCBI Taxonomy" id="3049108"/>
    <lineage>
        <taxon>Bacteria</taxon>
        <taxon>Pseudomonadati</taxon>
        <taxon>Bacteroidota</taxon>
        <taxon>Chitinophagia</taxon>
        <taxon>Chitinophagales</taxon>
        <taxon>Chitinophagaceae</taxon>
        <taxon>Danxiaibacter</taxon>
    </lineage>
</organism>
<keyword evidence="1" id="KW-0732">Signal</keyword>
<dbReference type="Pfam" id="PF11306">
    <property type="entry name" value="DUF3108"/>
    <property type="match status" value="1"/>
</dbReference>
<evidence type="ECO:0000313" key="3">
    <source>
        <dbReference type="Proteomes" id="UP001560573"/>
    </source>
</evidence>
<reference evidence="2 3" key="1">
    <citation type="submission" date="2023-07" db="EMBL/GenBank/DDBJ databases">
        <authorList>
            <person name="Lian W.-H."/>
        </authorList>
    </citation>
    <scope>NUCLEOTIDE SEQUENCE [LARGE SCALE GENOMIC DNA]</scope>
    <source>
        <strain evidence="2 3">SYSU DXS3180</strain>
    </source>
</reference>
<evidence type="ECO:0000256" key="1">
    <source>
        <dbReference type="SAM" id="SignalP"/>
    </source>
</evidence>
<gene>
    <name evidence="2" type="ORF">QTN47_20425</name>
</gene>
<comment type="caution">
    <text evidence="2">The sequence shown here is derived from an EMBL/GenBank/DDBJ whole genome shotgun (WGS) entry which is preliminary data.</text>
</comment>
<feature type="signal peptide" evidence="1">
    <location>
        <begin position="1"/>
        <end position="21"/>
    </location>
</feature>
<dbReference type="Proteomes" id="UP001560573">
    <property type="component" value="Unassembled WGS sequence"/>
</dbReference>
<feature type="chain" id="PRO_5046750749" evidence="1">
    <location>
        <begin position="22"/>
        <end position="273"/>
    </location>
</feature>
<accession>A0ABV3ZJZ3</accession>
<dbReference type="InterPro" id="IPR021457">
    <property type="entry name" value="DUF3108"/>
</dbReference>
<dbReference type="RefSeq" id="WP_369331292.1">
    <property type="nucleotide sequence ID" value="NZ_JAULBC010000007.1"/>
</dbReference>